<dbReference type="RefSeq" id="WP_023050871.1">
    <property type="nucleotide sequence ID" value="NZ_CP173065.2"/>
</dbReference>
<comment type="similarity">
    <text evidence="1">Belongs to the UPF0246 family.</text>
</comment>
<keyword evidence="3" id="KW-1185">Reference proteome</keyword>
<comment type="caution">
    <text evidence="2">The sequence shown here is derived from an EMBL/GenBank/DDBJ whole genome shotgun (WGS) entry which is preliminary data.</text>
</comment>
<dbReference type="HAMAP" id="MF_00652">
    <property type="entry name" value="UPF0246"/>
    <property type="match status" value="1"/>
</dbReference>
<protein>
    <recommendedName>
        <fullName evidence="1">UPF0246 protein HMPREF0202_01333</fullName>
    </recommendedName>
</protein>
<evidence type="ECO:0000313" key="2">
    <source>
        <dbReference type="EMBL" id="ERT68766.1"/>
    </source>
</evidence>
<evidence type="ECO:0000313" key="3">
    <source>
        <dbReference type="Proteomes" id="UP000017081"/>
    </source>
</evidence>
<dbReference type="GO" id="GO:0005829">
    <property type="term" value="C:cytosol"/>
    <property type="evidence" value="ECO:0007669"/>
    <property type="project" value="TreeGrafter"/>
</dbReference>
<dbReference type="EMBL" id="AXZF01000048">
    <property type="protein sequence ID" value="ERT68766.1"/>
    <property type="molecule type" value="Genomic_DNA"/>
</dbReference>
<dbReference type="eggNOG" id="COG3022">
    <property type="taxonomic scope" value="Bacteria"/>
</dbReference>
<dbReference type="PANTHER" id="PTHR30283:SF4">
    <property type="entry name" value="PEROXIDE STRESS RESISTANCE PROTEIN YAAA"/>
    <property type="match status" value="1"/>
</dbReference>
<sequence>MKLFFSPSKGMQYKTFKYSEESGIIDIPFKEKTDFLISVLKNFSQEEISTKLKIKGKILDDVLNIYSNFYNQEEREAISLYDGVSYKQLDLEKFSRESYKYMRDNVFIFSALYGVLNACTPIRPYRLDMTNKILEISPYDFWREDIEKYLLQFKDETFINIASNEFSKILNRKVFNVIDIEFRQCDGDKIKNISTEAKKARGALLNYLIENKIACVEEIKNFNNLGYTFSLELSSEKTIFFIKK</sequence>
<dbReference type="InterPro" id="IPR005583">
    <property type="entry name" value="YaaA"/>
</dbReference>
<gene>
    <name evidence="2" type="ORF">HMPREF0202_01333</name>
</gene>
<dbReference type="PANTHER" id="PTHR30283">
    <property type="entry name" value="PEROXIDE STRESS RESPONSE PROTEIN YAAA"/>
    <property type="match status" value="1"/>
</dbReference>
<reference evidence="2 3" key="1">
    <citation type="submission" date="2013-08" db="EMBL/GenBank/DDBJ databases">
        <authorList>
            <person name="Weinstock G."/>
            <person name="Sodergren E."/>
            <person name="Wylie T."/>
            <person name="Fulton L."/>
            <person name="Fulton R."/>
            <person name="Fronick C."/>
            <person name="O'Laughlin M."/>
            <person name="Godfrey J."/>
            <person name="Miner T."/>
            <person name="Herter B."/>
            <person name="Appelbaum E."/>
            <person name="Cordes M."/>
            <person name="Lek S."/>
            <person name="Wollam A."/>
            <person name="Pepin K.H."/>
            <person name="Palsikar V.B."/>
            <person name="Mitreva M."/>
            <person name="Wilson R.K."/>
        </authorList>
    </citation>
    <scope>NUCLEOTIDE SEQUENCE [LARGE SCALE GENOMIC DNA]</scope>
    <source>
        <strain evidence="2 3">ATCC BAA-474</strain>
    </source>
</reference>
<dbReference type="STRING" id="1319815.HMPREF0202_01333"/>
<dbReference type="Proteomes" id="UP000017081">
    <property type="component" value="Unassembled WGS sequence"/>
</dbReference>
<proteinExistence type="inferred from homology"/>
<dbReference type="AlphaFoldDB" id="U7VB99"/>
<organism evidence="2 3">
    <name type="scientific">Cetobacterium somerae ATCC BAA-474</name>
    <dbReference type="NCBI Taxonomy" id="1319815"/>
    <lineage>
        <taxon>Bacteria</taxon>
        <taxon>Fusobacteriati</taxon>
        <taxon>Fusobacteriota</taxon>
        <taxon>Fusobacteriia</taxon>
        <taxon>Fusobacteriales</taxon>
        <taxon>Fusobacteriaceae</taxon>
        <taxon>Cetobacterium</taxon>
    </lineage>
</organism>
<dbReference type="GO" id="GO:0033194">
    <property type="term" value="P:response to hydroperoxide"/>
    <property type="evidence" value="ECO:0007669"/>
    <property type="project" value="TreeGrafter"/>
</dbReference>
<dbReference type="Pfam" id="PF03883">
    <property type="entry name" value="H2O2_YaaD"/>
    <property type="match status" value="1"/>
</dbReference>
<name>U7VB99_9FUSO</name>
<evidence type="ECO:0000256" key="1">
    <source>
        <dbReference type="HAMAP-Rule" id="MF_00652"/>
    </source>
</evidence>
<dbReference type="HOGENOM" id="CLU_061989_2_0_0"/>
<accession>U7VB99</accession>